<evidence type="ECO:0000313" key="2">
    <source>
        <dbReference type="EMBL" id="KAH6656534.1"/>
    </source>
</evidence>
<feature type="compositionally biased region" description="Polar residues" evidence="1">
    <location>
        <begin position="102"/>
        <end position="142"/>
    </location>
</feature>
<comment type="caution">
    <text evidence="2">The sequence shown here is derived from an EMBL/GenBank/DDBJ whole genome shotgun (WGS) entry which is preliminary data.</text>
</comment>
<keyword evidence="3" id="KW-1185">Reference proteome</keyword>
<dbReference type="Proteomes" id="UP000758603">
    <property type="component" value="Unassembled WGS sequence"/>
</dbReference>
<proteinExistence type="predicted"/>
<feature type="compositionally biased region" description="Polar residues" evidence="1">
    <location>
        <begin position="49"/>
        <end position="81"/>
    </location>
</feature>
<organism evidence="2 3">
    <name type="scientific">Truncatella angustata</name>
    <dbReference type="NCBI Taxonomy" id="152316"/>
    <lineage>
        <taxon>Eukaryota</taxon>
        <taxon>Fungi</taxon>
        <taxon>Dikarya</taxon>
        <taxon>Ascomycota</taxon>
        <taxon>Pezizomycotina</taxon>
        <taxon>Sordariomycetes</taxon>
        <taxon>Xylariomycetidae</taxon>
        <taxon>Amphisphaeriales</taxon>
        <taxon>Sporocadaceae</taxon>
        <taxon>Truncatella</taxon>
    </lineage>
</organism>
<dbReference type="GeneID" id="70135523"/>
<dbReference type="RefSeq" id="XP_045960768.1">
    <property type="nucleotide sequence ID" value="XM_046106632.1"/>
</dbReference>
<evidence type="ECO:0000256" key="1">
    <source>
        <dbReference type="SAM" id="MobiDB-lite"/>
    </source>
</evidence>
<gene>
    <name evidence="2" type="ORF">BKA67DRAFT_654866</name>
</gene>
<feature type="region of interest" description="Disordered" evidence="1">
    <location>
        <begin position="12"/>
        <end position="151"/>
    </location>
</feature>
<name>A0A9P8UQJ4_9PEZI</name>
<feature type="compositionally biased region" description="Low complexity" evidence="1">
    <location>
        <begin position="82"/>
        <end position="96"/>
    </location>
</feature>
<reference evidence="2" key="1">
    <citation type="journal article" date="2021" name="Nat. Commun.">
        <title>Genetic determinants of endophytism in the Arabidopsis root mycobiome.</title>
        <authorList>
            <person name="Mesny F."/>
            <person name="Miyauchi S."/>
            <person name="Thiergart T."/>
            <person name="Pickel B."/>
            <person name="Atanasova L."/>
            <person name="Karlsson M."/>
            <person name="Huettel B."/>
            <person name="Barry K.W."/>
            <person name="Haridas S."/>
            <person name="Chen C."/>
            <person name="Bauer D."/>
            <person name="Andreopoulos W."/>
            <person name="Pangilinan J."/>
            <person name="LaButti K."/>
            <person name="Riley R."/>
            <person name="Lipzen A."/>
            <person name="Clum A."/>
            <person name="Drula E."/>
            <person name="Henrissat B."/>
            <person name="Kohler A."/>
            <person name="Grigoriev I.V."/>
            <person name="Martin F.M."/>
            <person name="Hacquard S."/>
        </authorList>
    </citation>
    <scope>NUCLEOTIDE SEQUENCE</scope>
    <source>
        <strain evidence="2">MPI-SDFR-AT-0073</strain>
    </source>
</reference>
<evidence type="ECO:0000313" key="3">
    <source>
        <dbReference type="Proteomes" id="UP000758603"/>
    </source>
</evidence>
<feature type="compositionally biased region" description="Polar residues" evidence="1">
    <location>
        <begin position="12"/>
        <end position="28"/>
    </location>
</feature>
<dbReference type="EMBL" id="JAGPXC010000002">
    <property type="protein sequence ID" value="KAH6656534.1"/>
    <property type="molecule type" value="Genomic_DNA"/>
</dbReference>
<sequence>MNLTKMFQRVFTNKSKSASPRNASQTSLPVLGNSGPALNPAGTPLTGEPASTTPVPNTPTQIPNRAPSNRNSSLQRAQQTWSGSSSATPDPSRSSTMPRPSGVQSSPSQQRLTHHNQPTEHVNTSVPVATSNSPANGTNTPHPNIWRDPAASRRRSININLRSAVSFRSKAEKRPLKTGEYTEYYSVYCLEWSALLEWLRKTFDECHFDDKPVRAKNVDHDLYKFTTPRPLTKSDKDAIYKLRWDYDADKETDP</sequence>
<dbReference type="AlphaFoldDB" id="A0A9P8UQJ4"/>
<accession>A0A9P8UQJ4</accession>
<protein>
    <submittedName>
        <fullName evidence="2">Uncharacterized protein</fullName>
    </submittedName>
</protein>